<dbReference type="EMBL" id="GGEC01039004">
    <property type="protein sequence ID" value="MBX19488.1"/>
    <property type="molecule type" value="Transcribed_RNA"/>
</dbReference>
<feature type="chain" id="PRO_5015201341" evidence="1">
    <location>
        <begin position="43"/>
        <end position="82"/>
    </location>
</feature>
<dbReference type="AlphaFoldDB" id="A0A2P2LNF1"/>
<organism evidence="2">
    <name type="scientific">Rhizophora mucronata</name>
    <name type="common">Asiatic mangrove</name>
    <dbReference type="NCBI Taxonomy" id="61149"/>
    <lineage>
        <taxon>Eukaryota</taxon>
        <taxon>Viridiplantae</taxon>
        <taxon>Streptophyta</taxon>
        <taxon>Embryophyta</taxon>
        <taxon>Tracheophyta</taxon>
        <taxon>Spermatophyta</taxon>
        <taxon>Magnoliopsida</taxon>
        <taxon>eudicotyledons</taxon>
        <taxon>Gunneridae</taxon>
        <taxon>Pentapetalae</taxon>
        <taxon>rosids</taxon>
        <taxon>fabids</taxon>
        <taxon>Malpighiales</taxon>
        <taxon>Rhizophoraceae</taxon>
        <taxon>Rhizophora</taxon>
    </lineage>
</organism>
<name>A0A2P2LNF1_RHIMU</name>
<keyword evidence="1" id="KW-0732">Signal</keyword>
<accession>A0A2P2LNF1</accession>
<sequence length="82" mass="8994">MSDLQVPPYTMRMQLPCSALSDFSLLTLLACADLFMCPCSYAGVCDSAPTGLCTCTIYVCAHTAVHDCLCPLMVMLIQYRFL</sequence>
<evidence type="ECO:0000256" key="1">
    <source>
        <dbReference type="SAM" id="SignalP"/>
    </source>
</evidence>
<protein>
    <submittedName>
        <fullName evidence="2">Uncharacterized protein</fullName>
    </submittedName>
</protein>
<evidence type="ECO:0000313" key="2">
    <source>
        <dbReference type="EMBL" id="MBX19488.1"/>
    </source>
</evidence>
<reference evidence="2" key="1">
    <citation type="submission" date="2018-02" db="EMBL/GenBank/DDBJ databases">
        <title>Rhizophora mucronata_Transcriptome.</title>
        <authorList>
            <person name="Meera S.P."/>
            <person name="Sreeshan A."/>
            <person name="Augustine A."/>
        </authorList>
    </citation>
    <scope>NUCLEOTIDE SEQUENCE</scope>
    <source>
        <tissue evidence="2">Leaf</tissue>
    </source>
</reference>
<feature type="signal peptide" evidence="1">
    <location>
        <begin position="1"/>
        <end position="42"/>
    </location>
</feature>
<proteinExistence type="predicted"/>